<dbReference type="Proteomes" id="UP000601435">
    <property type="component" value="Unassembled WGS sequence"/>
</dbReference>
<organism evidence="1 2">
    <name type="scientific">Symbiodinium necroappetens</name>
    <dbReference type="NCBI Taxonomy" id="1628268"/>
    <lineage>
        <taxon>Eukaryota</taxon>
        <taxon>Sar</taxon>
        <taxon>Alveolata</taxon>
        <taxon>Dinophyceae</taxon>
        <taxon>Suessiales</taxon>
        <taxon>Symbiodiniaceae</taxon>
        <taxon>Symbiodinium</taxon>
    </lineage>
</organism>
<accession>A0A812TDE6</accession>
<name>A0A812TDE6_9DINO</name>
<dbReference type="EMBL" id="CAJNJA010024082">
    <property type="protein sequence ID" value="CAE7521921.1"/>
    <property type="molecule type" value="Genomic_DNA"/>
</dbReference>
<proteinExistence type="predicted"/>
<dbReference type="OrthoDB" id="410313at2759"/>
<keyword evidence="2" id="KW-1185">Reference proteome</keyword>
<evidence type="ECO:0000313" key="1">
    <source>
        <dbReference type="EMBL" id="CAE7521921.1"/>
    </source>
</evidence>
<comment type="caution">
    <text evidence="1">The sequence shown here is derived from an EMBL/GenBank/DDBJ whole genome shotgun (WGS) entry which is preliminary data.</text>
</comment>
<protein>
    <submittedName>
        <fullName evidence="1">Uncharacterized protein</fullName>
    </submittedName>
</protein>
<reference evidence="1" key="1">
    <citation type="submission" date="2021-02" db="EMBL/GenBank/DDBJ databases">
        <authorList>
            <person name="Dougan E. K."/>
            <person name="Rhodes N."/>
            <person name="Thang M."/>
            <person name="Chan C."/>
        </authorList>
    </citation>
    <scope>NUCLEOTIDE SEQUENCE</scope>
</reference>
<sequence>MSWCTSTGGKANKGDLVKKLSRLGAHGAHVQNAERDLQRTISSFGYSLRAKIDTVPVHLWDPKDSCIFEADLPVIYPDEFARAVWDLGKEVFEKVYLGTVGKTGATEYWANVRDRCAWYPPGIPEDCHSGLIPVSLYGDEIHAYRNTDPGAVSVVGWGSDLSFGIEAMLQYGLICVYSEYCECESTYGDIMEAILPRFQYLCDPHAPHPWKDEFRFLLCGVRGDLKWINDRYKIHNYRLNSFCSRCSCVKTADNVYETITAFGEQAQHVPVSHSSFCDSKCIDEWPWPMRYGVHLERFCHDTCHSQLLGSGKCLNGSALTFLCEKGYFTGGRFGQGVYDVALQHQLQFAYSDFRSWAKSAGLTVHHPRFTFNRLNRKHRGMQPCFKFDFIIPHL</sequence>
<gene>
    <name evidence="1" type="ORF">SNEC2469_LOCUS14928</name>
</gene>
<evidence type="ECO:0000313" key="2">
    <source>
        <dbReference type="Proteomes" id="UP000601435"/>
    </source>
</evidence>
<dbReference type="AlphaFoldDB" id="A0A812TDE6"/>